<evidence type="ECO:0000313" key="3">
    <source>
        <dbReference type="EMBL" id="MDS0283371.1"/>
    </source>
</evidence>
<protein>
    <submittedName>
        <fullName evidence="3">Uncharacterized protein</fullName>
    </submittedName>
</protein>
<reference evidence="3 4" key="1">
    <citation type="submission" date="2022-06" db="EMBL/GenBank/DDBJ databases">
        <title>Halomicroarcula sp. a new haloarchaeum isolate from saline soil.</title>
        <authorList>
            <person name="Strakova D."/>
            <person name="Galisteo C."/>
            <person name="Sanchez-Porro C."/>
            <person name="Ventosa A."/>
        </authorList>
    </citation>
    <scope>NUCLEOTIDE SEQUENCE [LARGE SCALE GENOMIC DNA]</scope>
    <source>
        <strain evidence="3 4">S3CR25-11</strain>
    </source>
</reference>
<feature type="compositionally biased region" description="Gly residues" evidence="2">
    <location>
        <begin position="254"/>
        <end position="264"/>
    </location>
</feature>
<evidence type="ECO:0000256" key="2">
    <source>
        <dbReference type="SAM" id="MobiDB-lite"/>
    </source>
</evidence>
<evidence type="ECO:0000313" key="4">
    <source>
        <dbReference type="Proteomes" id="UP001268864"/>
    </source>
</evidence>
<sequence>MTHRHTLLVVSVAVAMLVSPTIMAQETATATRTAENESGETAGMGAQLTAFTQSSAAAANDSIENGMWKAGFDQSNASDRARLVRERAGSLEGRLERLQRENETLRERYENGSLPQPAYVARQSRLSARIDALRTAINDTDEAASRAGVNDSRLEGLRRNASDLTGPEVAAIARGLGGGPPADRGPPTDRGERGPPEDRGPSAGASNGGPSDGERGPPANRTQGGATGADGGANATDGVQGSNAANGTNSADGAAGGRSAGGSNGATDGQRDDTNGRSHAGDDGSRARN</sequence>
<feature type="compositionally biased region" description="Polar residues" evidence="2">
    <location>
        <begin position="239"/>
        <end position="249"/>
    </location>
</feature>
<proteinExistence type="predicted"/>
<keyword evidence="1" id="KW-0175">Coiled coil</keyword>
<feature type="region of interest" description="Disordered" evidence="2">
    <location>
        <begin position="172"/>
        <end position="289"/>
    </location>
</feature>
<organism evidence="3 4">
    <name type="scientific">Haloarcula onubensis</name>
    <dbReference type="NCBI Taxonomy" id="2950539"/>
    <lineage>
        <taxon>Archaea</taxon>
        <taxon>Methanobacteriati</taxon>
        <taxon>Methanobacteriota</taxon>
        <taxon>Stenosarchaea group</taxon>
        <taxon>Halobacteria</taxon>
        <taxon>Halobacteriales</taxon>
        <taxon>Haloarculaceae</taxon>
        <taxon>Haloarcula</taxon>
    </lineage>
</organism>
<name>A0ABU2FT84_9EURY</name>
<dbReference type="EMBL" id="JAMQOS010000005">
    <property type="protein sequence ID" value="MDS0283371.1"/>
    <property type="molecule type" value="Genomic_DNA"/>
</dbReference>
<dbReference type="RefSeq" id="WP_310901205.1">
    <property type="nucleotide sequence ID" value="NZ_JAMQOS010000005.1"/>
</dbReference>
<feature type="compositionally biased region" description="Basic and acidic residues" evidence="2">
    <location>
        <begin position="186"/>
        <end position="200"/>
    </location>
</feature>
<keyword evidence="4" id="KW-1185">Reference proteome</keyword>
<accession>A0ABU2FT84</accession>
<gene>
    <name evidence="3" type="ORF">NDI86_14670</name>
</gene>
<evidence type="ECO:0000256" key="1">
    <source>
        <dbReference type="SAM" id="Coils"/>
    </source>
</evidence>
<feature type="compositionally biased region" description="Basic and acidic residues" evidence="2">
    <location>
        <begin position="269"/>
        <end position="289"/>
    </location>
</feature>
<comment type="caution">
    <text evidence="3">The sequence shown here is derived from an EMBL/GenBank/DDBJ whole genome shotgun (WGS) entry which is preliminary data.</text>
</comment>
<feature type="coiled-coil region" evidence="1">
    <location>
        <begin position="81"/>
        <end position="108"/>
    </location>
</feature>
<dbReference type="Proteomes" id="UP001268864">
    <property type="component" value="Unassembled WGS sequence"/>
</dbReference>